<dbReference type="Gene3D" id="3.20.20.80">
    <property type="entry name" value="Glycosidases"/>
    <property type="match status" value="1"/>
</dbReference>
<reference evidence="8" key="1">
    <citation type="submission" date="2016-10" db="EMBL/GenBank/DDBJ databases">
        <authorList>
            <person name="Varghese N."/>
            <person name="Submissions S."/>
        </authorList>
    </citation>
    <scope>NUCLEOTIDE SEQUENCE [LARGE SCALE GENOMIC DNA]</scope>
    <source>
        <strain evidence="8">DSM 44675</strain>
    </source>
</reference>
<dbReference type="Pfam" id="PF00150">
    <property type="entry name" value="Cellulase"/>
    <property type="match status" value="1"/>
</dbReference>
<comment type="similarity">
    <text evidence="3">Belongs to the glycosyl hydrolase 5 (cellulase A) family.</text>
</comment>
<protein>
    <submittedName>
        <fullName evidence="7">Aryl-phospho-beta-D-glucosidase BglC, GH1 family</fullName>
    </submittedName>
</protein>
<organism evidence="7 8">
    <name type="scientific">Rhodococcus maanshanensis</name>
    <dbReference type="NCBI Taxonomy" id="183556"/>
    <lineage>
        <taxon>Bacteria</taxon>
        <taxon>Bacillati</taxon>
        <taxon>Actinomycetota</taxon>
        <taxon>Actinomycetes</taxon>
        <taxon>Mycobacteriales</taxon>
        <taxon>Nocardiaceae</taxon>
        <taxon>Rhodococcus</taxon>
    </lineage>
</organism>
<keyword evidence="1 3" id="KW-0378">Hydrolase</keyword>
<evidence type="ECO:0000313" key="8">
    <source>
        <dbReference type="Proteomes" id="UP000198677"/>
    </source>
</evidence>
<dbReference type="Proteomes" id="UP000198677">
    <property type="component" value="Unassembled WGS sequence"/>
</dbReference>
<feature type="domain" description="Glycoside hydrolase family 5" evidence="6">
    <location>
        <begin position="125"/>
        <end position="420"/>
    </location>
</feature>
<dbReference type="GO" id="GO:0000272">
    <property type="term" value="P:polysaccharide catabolic process"/>
    <property type="evidence" value="ECO:0007669"/>
    <property type="project" value="InterPro"/>
</dbReference>
<evidence type="ECO:0000256" key="2">
    <source>
        <dbReference type="ARBA" id="ARBA00023295"/>
    </source>
</evidence>
<dbReference type="InterPro" id="IPR001547">
    <property type="entry name" value="Glyco_hydro_5"/>
</dbReference>
<feature type="region of interest" description="Disordered" evidence="4">
    <location>
        <begin position="27"/>
        <end position="68"/>
    </location>
</feature>
<proteinExistence type="inferred from homology"/>
<dbReference type="GO" id="GO:0004553">
    <property type="term" value="F:hydrolase activity, hydrolyzing O-glycosyl compounds"/>
    <property type="evidence" value="ECO:0007669"/>
    <property type="project" value="InterPro"/>
</dbReference>
<feature type="signal peptide" evidence="5">
    <location>
        <begin position="1"/>
        <end position="27"/>
    </location>
</feature>
<keyword evidence="2 3" id="KW-0326">Glycosidase</keyword>
<dbReference type="AlphaFoldDB" id="A0A1H7MWB3"/>
<keyword evidence="5" id="KW-0732">Signal</keyword>
<name>A0A1H7MWB3_9NOCA</name>
<evidence type="ECO:0000256" key="1">
    <source>
        <dbReference type="ARBA" id="ARBA00022801"/>
    </source>
</evidence>
<gene>
    <name evidence="7" type="ORF">SAMN05444583_106174</name>
</gene>
<keyword evidence="8" id="KW-1185">Reference proteome</keyword>
<evidence type="ECO:0000256" key="4">
    <source>
        <dbReference type="SAM" id="MobiDB-lite"/>
    </source>
</evidence>
<sequence>MRATAAFLLTVGLLIAPAVQLAPAAGAAPGGFGSSDSGSSSGSVKPGGPVDPVDPGNPGGPVAGNLRGPLSTSGRYIVDASGNRVKLKSGNWHGANGTWEGKGDDEDPANNRYQEVGHRAPLGLDRVPMETLVHDFKALGLNSVRLPFSNQMIRDTRPVKGLTANPGMNGLTPLEVFDNAVHALTGAGLAVILNNHSTSTRWCCGLDGNEFWNSGQSTDQWVNDWVFLAERYKNDPGVVGADLRNEVRRDSLYDPNWGWGNNTDWEAAAELAGNRILKDANPNLLIMIEGLNWQGIPLDGFPHERPILKPVRVNSVTLVRSHKLVYAAHFYGFIGPNHTGASGMGETHDPRFRDLSREDQFRAMDELAGYVATTPDQHFTAPVWISEFDGSKGDVGKDKAWFENMIDYLIDRDLDFAWWPIVSFRHDDQDDWSLLRYDTDGSRHSVFDSDDWRGPHVRRLLSAGGMTGQTDPVRSWSMLYGPHSDDNASLRAANDWDPGARKLACPDDQRLVGISNKGQRGLCTDATQGDLWTPGTEATMVNREQPTTDWAPGLTKYQCPDGQFMIGYSLHGDNLSAILCAQGLVPVGAPGRTLWDDRGDSRPASGEGGDYASGYSKAQCDADEYAAGIAFRSGGGRPDALYCRSLR</sequence>
<feature type="compositionally biased region" description="Low complexity" evidence="4">
    <location>
        <begin position="34"/>
        <end position="56"/>
    </location>
</feature>
<dbReference type="OrthoDB" id="99456at2"/>
<accession>A0A1H7MWB3</accession>
<feature type="region of interest" description="Disordered" evidence="4">
    <location>
        <begin position="87"/>
        <end position="111"/>
    </location>
</feature>
<evidence type="ECO:0000259" key="6">
    <source>
        <dbReference type="Pfam" id="PF00150"/>
    </source>
</evidence>
<feature type="chain" id="PRO_5011502751" evidence="5">
    <location>
        <begin position="28"/>
        <end position="647"/>
    </location>
</feature>
<evidence type="ECO:0000256" key="3">
    <source>
        <dbReference type="RuleBase" id="RU361153"/>
    </source>
</evidence>
<dbReference type="EMBL" id="FOAW01000006">
    <property type="protein sequence ID" value="SEL15646.1"/>
    <property type="molecule type" value="Genomic_DNA"/>
</dbReference>
<evidence type="ECO:0000256" key="5">
    <source>
        <dbReference type="SAM" id="SignalP"/>
    </source>
</evidence>
<evidence type="ECO:0000313" key="7">
    <source>
        <dbReference type="EMBL" id="SEL15646.1"/>
    </source>
</evidence>
<dbReference type="PANTHER" id="PTHR31263:SF0">
    <property type="entry name" value="CELLULASE FAMILY PROTEIN (AFU_ORTHOLOGUE AFUA_5G14560)"/>
    <property type="match status" value="1"/>
</dbReference>
<dbReference type="PANTHER" id="PTHR31263">
    <property type="entry name" value="CELLULASE FAMILY PROTEIN (AFU_ORTHOLOGUE AFUA_5G14560)"/>
    <property type="match status" value="1"/>
</dbReference>
<dbReference type="InterPro" id="IPR017853">
    <property type="entry name" value="GH"/>
</dbReference>
<dbReference type="SUPFAM" id="SSF51445">
    <property type="entry name" value="(Trans)glycosidases"/>
    <property type="match status" value="1"/>
</dbReference>